<comment type="caution">
    <text evidence="5">The sequence shown here is derived from an EMBL/GenBank/DDBJ whole genome shotgun (WGS) entry which is preliminary data.</text>
</comment>
<dbReference type="GO" id="GO:0000045">
    <property type="term" value="P:autophagosome assembly"/>
    <property type="evidence" value="ECO:0007669"/>
    <property type="project" value="TreeGrafter"/>
</dbReference>
<evidence type="ECO:0000256" key="1">
    <source>
        <dbReference type="ARBA" id="ARBA00007130"/>
    </source>
</evidence>
<feature type="compositionally biased region" description="Low complexity" evidence="4">
    <location>
        <begin position="53"/>
        <end position="62"/>
    </location>
</feature>
<dbReference type="EMBL" id="WNKQ01000001">
    <property type="protein sequence ID" value="KAF5854601.1"/>
    <property type="molecule type" value="Genomic_DNA"/>
</dbReference>
<organism evidence="5 6">
    <name type="scientific">Cochliobolus sativus</name>
    <name type="common">Common root rot and spot blotch fungus</name>
    <name type="synonym">Bipolaris sorokiniana</name>
    <dbReference type="NCBI Taxonomy" id="45130"/>
    <lineage>
        <taxon>Eukaryota</taxon>
        <taxon>Fungi</taxon>
        <taxon>Dikarya</taxon>
        <taxon>Ascomycota</taxon>
        <taxon>Pezizomycotina</taxon>
        <taxon>Dothideomycetes</taxon>
        <taxon>Pleosporomycetidae</taxon>
        <taxon>Pleosporales</taxon>
        <taxon>Pleosporineae</taxon>
        <taxon>Pleosporaceae</taxon>
        <taxon>Bipolaris</taxon>
    </lineage>
</organism>
<feature type="compositionally biased region" description="Basic residues" evidence="4">
    <location>
        <begin position="39"/>
        <end position="50"/>
    </location>
</feature>
<dbReference type="Proteomes" id="UP000624244">
    <property type="component" value="Unassembled WGS sequence"/>
</dbReference>
<feature type="region of interest" description="Disordered" evidence="4">
    <location>
        <begin position="1"/>
        <end position="62"/>
    </location>
</feature>
<dbReference type="InterPro" id="IPR012445">
    <property type="entry name" value="ATG101"/>
</dbReference>
<comment type="similarity">
    <text evidence="1">Belongs to the ATG101 family.</text>
</comment>
<proteinExistence type="inferred from homology"/>
<evidence type="ECO:0000256" key="4">
    <source>
        <dbReference type="SAM" id="MobiDB-lite"/>
    </source>
</evidence>
<protein>
    <recommendedName>
        <fullName evidence="2">Autophagy-related protein 101</fullName>
    </recommendedName>
</protein>
<dbReference type="PANTHER" id="PTHR13292">
    <property type="entry name" value="AUTOPHAGY-RELATED PROTEIN 101"/>
    <property type="match status" value="1"/>
</dbReference>
<evidence type="ECO:0000313" key="6">
    <source>
        <dbReference type="Proteomes" id="UP000624244"/>
    </source>
</evidence>
<name>A0A8H5ZSV0_COCSA</name>
<dbReference type="PANTHER" id="PTHR13292:SF0">
    <property type="entry name" value="AUTOPHAGY-RELATED PROTEIN 101"/>
    <property type="match status" value="1"/>
</dbReference>
<keyword evidence="3" id="KW-0072">Autophagy</keyword>
<sequence length="308" mass="34552">MISPTALPAPVRFPSSSSATAPHKPETSPPHLSQPRPLPLHHSRLPRRRRSTPDTFTTTPVPAPAAATIPVRLTSPPAVSPPVRTLPPAARPQPNAVWRSPALPVSSSGSKHFAAATMEQRRRPEYNLDIFADAAFVKDVVKAILHTIFFHRYFTSISPLTRDLLDLTLPAIDDVDLETLIEQKTFALVRSIDSTHQPRGRGQIVVQFFEKKRRKTYFFGKADEDVCWEQWTLDVTLAQPRTETDVLKVRRAMTKSLEKAAHKIIAIVNRDKDHIPPITTTDANPFPYQIVVNPKSAENDWRPRIGLF</sequence>
<reference evidence="5" key="1">
    <citation type="submission" date="2019-11" db="EMBL/GenBank/DDBJ databases">
        <title>Bipolaris sorokiniana Genome sequencing.</title>
        <authorList>
            <person name="Wang H."/>
        </authorList>
    </citation>
    <scope>NUCLEOTIDE SEQUENCE</scope>
</reference>
<dbReference type="AlphaFoldDB" id="A0A8H5ZSV0"/>
<dbReference type="PRINTS" id="PR01217">
    <property type="entry name" value="PRICHEXTENSN"/>
</dbReference>
<dbReference type="GO" id="GO:1990316">
    <property type="term" value="C:Atg1/ULK1 kinase complex"/>
    <property type="evidence" value="ECO:0007669"/>
    <property type="project" value="TreeGrafter"/>
</dbReference>
<dbReference type="GO" id="GO:0000407">
    <property type="term" value="C:phagophore assembly site"/>
    <property type="evidence" value="ECO:0007669"/>
    <property type="project" value="TreeGrafter"/>
</dbReference>
<evidence type="ECO:0000313" key="5">
    <source>
        <dbReference type="EMBL" id="KAF5854601.1"/>
    </source>
</evidence>
<dbReference type="GO" id="GO:0019901">
    <property type="term" value="F:protein kinase binding"/>
    <property type="evidence" value="ECO:0007669"/>
    <property type="project" value="TreeGrafter"/>
</dbReference>
<evidence type="ECO:0000256" key="3">
    <source>
        <dbReference type="ARBA" id="ARBA00023006"/>
    </source>
</evidence>
<evidence type="ECO:0000256" key="2">
    <source>
        <dbReference type="ARBA" id="ARBA00018874"/>
    </source>
</evidence>
<dbReference type="Pfam" id="PF07855">
    <property type="entry name" value="ATG101"/>
    <property type="match status" value="1"/>
</dbReference>
<accession>A0A8H5ZSV0</accession>
<gene>
    <name evidence="5" type="ORF">GGP41_007436</name>
</gene>